<keyword evidence="1" id="KW-0175">Coiled coil</keyword>
<organism evidence="3 4">
    <name type="scientific">Apiospora marii</name>
    <dbReference type="NCBI Taxonomy" id="335849"/>
    <lineage>
        <taxon>Eukaryota</taxon>
        <taxon>Fungi</taxon>
        <taxon>Dikarya</taxon>
        <taxon>Ascomycota</taxon>
        <taxon>Pezizomycotina</taxon>
        <taxon>Sordariomycetes</taxon>
        <taxon>Xylariomycetidae</taxon>
        <taxon>Amphisphaeriales</taxon>
        <taxon>Apiosporaceae</taxon>
        <taxon>Apiospora</taxon>
    </lineage>
</organism>
<name>A0ABR1S4Q0_9PEZI</name>
<keyword evidence="4" id="KW-1185">Reference proteome</keyword>
<feature type="coiled-coil region" evidence="1">
    <location>
        <begin position="132"/>
        <end position="159"/>
    </location>
</feature>
<gene>
    <name evidence="3" type="ORF">PG991_003881</name>
</gene>
<dbReference type="Proteomes" id="UP001396898">
    <property type="component" value="Unassembled WGS sequence"/>
</dbReference>
<evidence type="ECO:0000313" key="3">
    <source>
        <dbReference type="EMBL" id="KAK8026825.1"/>
    </source>
</evidence>
<dbReference type="EMBL" id="JAQQWI010000007">
    <property type="protein sequence ID" value="KAK8026825.1"/>
    <property type="molecule type" value="Genomic_DNA"/>
</dbReference>
<feature type="region of interest" description="Disordered" evidence="2">
    <location>
        <begin position="319"/>
        <end position="355"/>
    </location>
</feature>
<protein>
    <submittedName>
        <fullName evidence="3">Uncharacterized protein</fullName>
    </submittedName>
</protein>
<evidence type="ECO:0000313" key="4">
    <source>
        <dbReference type="Proteomes" id="UP001396898"/>
    </source>
</evidence>
<sequence length="355" mass="38589">MSASAFAKTLPQSLSSRTVLVKCTPAPRGLSERRAILKGLQMTGLSPEIEVFRKLDDDSSFIAVTAAAGTARNLVDDSPFRRVVITSPTPAWGVAAAGSLQQPQQIAEPVVVQSLKKMQKNVDKKPTWWRRRLAAQEKAAAEKQAAKELAEKLQQQQQLESGDAAAAAANPVVGKPAALEESMPIQKKEFTIHVFPANPSFSHQRMLGRGLLHGPWPLAINPFTSSKEQGHQDQAELRDTFVSAALRKSVPPGRLAPSLKDWDTGRQTAVGRGTAASYDDRAAWELLGGGVHGAAFIQARLHKNRIAAETPAVMRSLAAVARQGQQQHRQRERRTSYGRDEEDGEAAFGQRNDFG</sequence>
<evidence type="ECO:0000256" key="2">
    <source>
        <dbReference type="SAM" id="MobiDB-lite"/>
    </source>
</evidence>
<accession>A0ABR1S4Q0</accession>
<proteinExistence type="predicted"/>
<reference evidence="3 4" key="1">
    <citation type="submission" date="2023-01" db="EMBL/GenBank/DDBJ databases">
        <title>Analysis of 21 Apiospora genomes using comparative genomics revels a genus with tremendous synthesis potential of carbohydrate active enzymes and secondary metabolites.</title>
        <authorList>
            <person name="Sorensen T."/>
        </authorList>
    </citation>
    <scope>NUCLEOTIDE SEQUENCE [LARGE SCALE GENOMIC DNA]</scope>
    <source>
        <strain evidence="3 4">CBS 20057</strain>
    </source>
</reference>
<evidence type="ECO:0000256" key="1">
    <source>
        <dbReference type="SAM" id="Coils"/>
    </source>
</evidence>
<comment type="caution">
    <text evidence="3">The sequence shown here is derived from an EMBL/GenBank/DDBJ whole genome shotgun (WGS) entry which is preliminary data.</text>
</comment>